<feature type="region of interest" description="Disordered" evidence="2">
    <location>
        <begin position="250"/>
        <end position="305"/>
    </location>
</feature>
<keyword evidence="7" id="KW-0675">Receptor</keyword>
<dbReference type="KEGG" id="alim:106531985"/>
<feature type="compositionally biased region" description="Low complexity" evidence="2">
    <location>
        <begin position="283"/>
        <end position="299"/>
    </location>
</feature>
<keyword evidence="3" id="KW-0812">Transmembrane</keyword>
<dbReference type="AlphaFoldDB" id="A0A2I4CTT3"/>
<dbReference type="STRING" id="52670.A0A2I4CTT3"/>
<evidence type="ECO:0000256" key="3">
    <source>
        <dbReference type="SAM" id="Phobius"/>
    </source>
</evidence>
<feature type="chain" id="PRO_5014186924" evidence="4">
    <location>
        <begin position="17"/>
        <end position="305"/>
    </location>
</feature>
<evidence type="ECO:0000259" key="5">
    <source>
        <dbReference type="PROSITE" id="PS50050"/>
    </source>
</evidence>
<feature type="compositionally biased region" description="Basic and acidic residues" evidence="2">
    <location>
        <begin position="250"/>
        <end position="261"/>
    </location>
</feature>
<dbReference type="PANTHER" id="PTHR46875">
    <property type="entry name" value="TUMOR NECROSIS FACTOR RECEPTOR SUPERFAMILY MEMBER 5"/>
    <property type="match status" value="1"/>
</dbReference>
<dbReference type="SMART" id="SM00208">
    <property type="entry name" value="TNFR"/>
    <property type="match status" value="3"/>
</dbReference>
<dbReference type="GO" id="GO:0002768">
    <property type="term" value="P:immune response-regulating cell surface receptor signaling pathway"/>
    <property type="evidence" value="ECO:0007669"/>
    <property type="project" value="TreeGrafter"/>
</dbReference>
<keyword evidence="6" id="KW-1185">Reference proteome</keyword>
<dbReference type="GO" id="GO:0035631">
    <property type="term" value="C:CD40 receptor complex"/>
    <property type="evidence" value="ECO:0007669"/>
    <property type="project" value="TreeGrafter"/>
</dbReference>
<dbReference type="FunCoup" id="A0A2I4CTT3">
    <property type="interactions" value="115"/>
</dbReference>
<keyword evidence="1" id="KW-1015">Disulfide bond</keyword>
<dbReference type="Gene3D" id="2.10.50.10">
    <property type="entry name" value="Tumor Necrosis Factor Receptor, subunit A, domain 2"/>
    <property type="match status" value="3"/>
</dbReference>
<dbReference type="InterPro" id="IPR001368">
    <property type="entry name" value="TNFR/NGFR_Cys_rich_reg"/>
</dbReference>
<evidence type="ECO:0000256" key="4">
    <source>
        <dbReference type="SAM" id="SignalP"/>
    </source>
</evidence>
<dbReference type="InterPro" id="IPR052135">
    <property type="entry name" value="TNFRSF5"/>
</dbReference>
<feature type="repeat" description="TNFR-Cys" evidence="1">
    <location>
        <begin position="143"/>
        <end position="181"/>
    </location>
</feature>
<comment type="caution">
    <text evidence="1">Lacks conserved residue(s) required for the propagation of feature annotation.</text>
</comment>
<feature type="domain" description="TNFR-Cys" evidence="5">
    <location>
        <begin position="102"/>
        <end position="141"/>
    </location>
</feature>
<gene>
    <name evidence="7" type="primary">cd40</name>
</gene>
<feature type="repeat" description="TNFR-Cys" evidence="1">
    <location>
        <begin position="102"/>
        <end position="141"/>
    </location>
</feature>
<keyword evidence="3" id="KW-1133">Transmembrane helix</keyword>
<feature type="domain" description="TNFR-Cys" evidence="5">
    <location>
        <begin position="143"/>
        <end position="181"/>
    </location>
</feature>
<protein>
    <submittedName>
        <fullName evidence="7">Tumor necrosis factor receptor superfamily member 5</fullName>
    </submittedName>
</protein>
<dbReference type="SUPFAM" id="SSF57586">
    <property type="entry name" value="TNF receptor-like"/>
    <property type="match status" value="2"/>
</dbReference>
<proteinExistence type="predicted"/>
<evidence type="ECO:0000256" key="2">
    <source>
        <dbReference type="SAM" id="MobiDB-lite"/>
    </source>
</evidence>
<name>A0A2I4CTT3_AUSLI</name>
<keyword evidence="4" id="KW-0732">Signal</keyword>
<feature type="transmembrane region" description="Helical" evidence="3">
    <location>
        <begin position="189"/>
        <end position="211"/>
    </location>
</feature>
<accession>A0A2I4CTT3</accession>
<dbReference type="Proteomes" id="UP000192220">
    <property type="component" value="Unplaced"/>
</dbReference>
<organism evidence="6 7">
    <name type="scientific">Austrofundulus limnaeus</name>
    <name type="common">Annual killifish</name>
    <dbReference type="NCBI Taxonomy" id="52670"/>
    <lineage>
        <taxon>Eukaryota</taxon>
        <taxon>Metazoa</taxon>
        <taxon>Chordata</taxon>
        <taxon>Craniata</taxon>
        <taxon>Vertebrata</taxon>
        <taxon>Euteleostomi</taxon>
        <taxon>Actinopterygii</taxon>
        <taxon>Neopterygii</taxon>
        <taxon>Teleostei</taxon>
        <taxon>Neoteleostei</taxon>
        <taxon>Acanthomorphata</taxon>
        <taxon>Ovalentaria</taxon>
        <taxon>Atherinomorphae</taxon>
        <taxon>Cyprinodontiformes</taxon>
        <taxon>Rivulidae</taxon>
        <taxon>Austrofundulus</taxon>
    </lineage>
</organism>
<evidence type="ECO:0000313" key="6">
    <source>
        <dbReference type="Proteomes" id="UP000192220"/>
    </source>
</evidence>
<sequence>MLSFLLLTVITVLGSAQPTPSPLCDPQTEYYDGVQCCKMCAPGKRMTSSGSCDDPVCVVCGVNEYQDRYNKDERCKRQPYCDPNKNFQAPDPVSSKEKSTCLCKDGYHCSSKECITCVQHTTCQPGQDLVLKGNHTQDTVCRPCPEKTFSSTSNSKCVKLTECAEGFRVVQSGTDRSDTVCEDNRRDHVITGVMVAVLVVSIAVGIGLYMYSKKSTYRVEKPNKNVQAETVGPEPDRELLPYLSVPEENDAREMLSEENGKTDNGNCVAQEDGKAELLSRQESPSQPSSYLSQSQSSSSRFHDSF</sequence>
<dbReference type="CTD" id="958"/>
<feature type="disulfide bond" evidence="1">
    <location>
        <begin position="163"/>
        <end position="181"/>
    </location>
</feature>
<feature type="disulfide bond" evidence="1">
    <location>
        <begin position="123"/>
        <end position="141"/>
    </location>
</feature>
<keyword evidence="3" id="KW-0472">Membrane</keyword>
<evidence type="ECO:0000256" key="1">
    <source>
        <dbReference type="PROSITE-ProRule" id="PRU00206"/>
    </source>
</evidence>
<dbReference type="PROSITE" id="PS50050">
    <property type="entry name" value="TNFR_NGFR_2"/>
    <property type="match status" value="2"/>
</dbReference>
<dbReference type="PANTHER" id="PTHR46875:SF3">
    <property type="entry name" value="CD40 MOLECULE, TNF RECEPTOR SUPERFAMILY MEMBER 5"/>
    <property type="match status" value="1"/>
</dbReference>
<evidence type="ECO:0000313" key="7">
    <source>
        <dbReference type="RefSeq" id="XP_013883403.1"/>
    </source>
</evidence>
<reference evidence="7" key="1">
    <citation type="submission" date="2025-08" db="UniProtKB">
        <authorList>
            <consortium name="RefSeq"/>
        </authorList>
    </citation>
    <scope>IDENTIFICATION</scope>
</reference>
<dbReference type="Pfam" id="PF00020">
    <property type="entry name" value="TNFR_c6"/>
    <property type="match status" value="1"/>
</dbReference>
<dbReference type="OrthoDB" id="10031141at2759"/>
<feature type="signal peptide" evidence="4">
    <location>
        <begin position="1"/>
        <end position="16"/>
    </location>
</feature>
<dbReference type="RefSeq" id="XP_013883403.1">
    <property type="nucleotide sequence ID" value="XM_014027949.1"/>
</dbReference>
<dbReference type="GO" id="GO:0009897">
    <property type="term" value="C:external side of plasma membrane"/>
    <property type="evidence" value="ECO:0007669"/>
    <property type="project" value="TreeGrafter"/>
</dbReference>
<dbReference type="InParanoid" id="A0A2I4CTT3"/>